<evidence type="ECO:0000313" key="2">
    <source>
        <dbReference type="EMBL" id="KAH7544211.1"/>
    </source>
</evidence>
<protein>
    <recommendedName>
        <fullName evidence="1">F-box domain-containing protein</fullName>
    </recommendedName>
</protein>
<feature type="domain" description="F-box" evidence="1">
    <location>
        <begin position="22"/>
        <end position="60"/>
    </location>
</feature>
<evidence type="ECO:0000259" key="1">
    <source>
        <dbReference type="Pfam" id="PF00646"/>
    </source>
</evidence>
<dbReference type="InterPro" id="IPR001810">
    <property type="entry name" value="F-box_dom"/>
</dbReference>
<evidence type="ECO:0000313" key="3">
    <source>
        <dbReference type="Proteomes" id="UP000827721"/>
    </source>
</evidence>
<keyword evidence="3" id="KW-1185">Reference proteome</keyword>
<reference evidence="2 3" key="1">
    <citation type="submission" date="2021-02" db="EMBL/GenBank/DDBJ databases">
        <title>Plant Genome Project.</title>
        <authorList>
            <person name="Zhang R.-G."/>
        </authorList>
    </citation>
    <scope>NUCLEOTIDE SEQUENCE [LARGE SCALE GENOMIC DNA]</scope>
    <source>
        <tissue evidence="2">Leaves</tissue>
    </source>
</reference>
<organism evidence="2 3">
    <name type="scientific">Xanthoceras sorbifolium</name>
    <dbReference type="NCBI Taxonomy" id="99658"/>
    <lineage>
        <taxon>Eukaryota</taxon>
        <taxon>Viridiplantae</taxon>
        <taxon>Streptophyta</taxon>
        <taxon>Embryophyta</taxon>
        <taxon>Tracheophyta</taxon>
        <taxon>Spermatophyta</taxon>
        <taxon>Magnoliopsida</taxon>
        <taxon>eudicotyledons</taxon>
        <taxon>Gunneridae</taxon>
        <taxon>Pentapetalae</taxon>
        <taxon>rosids</taxon>
        <taxon>malvids</taxon>
        <taxon>Sapindales</taxon>
        <taxon>Sapindaceae</taxon>
        <taxon>Xanthoceroideae</taxon>
        <taxon>Xanthoceras</taxon>
    </lineage>
</organism>
<dbReference type="Pfam" id="PF00646">
    <property type="entry name" value="F-box"/>
    <property type="match status" value="1"/>
</dbReference>
<gene>
    <name evidence="2" type="ORF">JRO89_XS15G0128900</name>
</gene>
<dbReference type="Proteomes" id="UP000827721">
    <property type="component" value="Unassembled WGS sequence"/>
</dbReference>
<sequence>METNQKTHKPENAQDNENSDRLSCLHDAILFHIFSFLPTIYVVQSNILSKRWKTLWNSLPYLDFDDESVTSAMGIEHSEETIRIKLTNVLNNFLLHRLLQYSEAWLLNHLPTFCNLKHLDLEVGSEDGDMVEAVA</sequence>
<dbReference type="PANTHER" id="PTHR34223:SF51">
    <property type="entry name" value="OS06G0556300 PROTEIN"/>
    <property type="match status" value="1"/>
</dbReference>
<dbReference type="InterPro" id="IPR036047">
    <property type="entry name" value="F-box-like_dom_sf"/>
</dbReference>
<dbReference type="PANTHER" id="PTHR34223">
    <property type="entry name" value="OS11G0201299 PROTEIN"/>
    <property type="match status" value="1"/>
</dbReference>
<comment type="caution">
    <text evidence="2">The sequence shown here is derived from an EMBL/GenBank/DDBJ whole genome shotgun (WGS) entry which is preliminary data.</text>
</comment>
<dbReference type="InterPro" id="IPR053197">
    <property type="entry name" value="F-box_SCFL_complex_component"/>
</dbReference>
<dbReference type="SUPFAM" id="SSF81383">
    <property type="entry name" value="F-box domain"/>
    <property type="match status" value="1"/>
</dbReference>
<accession>A0ABQ8H1X3</accession>
<proteinExistence type="predicted"/>
<dbReference type="EMBL" id="JAFEMO010000015">
    <property type="protein sequence ID" value="KAH7544211.1"/>
    <property type="molecule type" value="Genomic_DNA"/>
</dbReference>
<dbReference type="Gene3D" id="1.20.1280.50">
    <property type="match status" value="1"/>
</dbReference>
<name>A0ABQ8H1X3_9ROSI</name>